<dbReference type="Proteomes" id="UP001611383">
    <property type="component" value="Chromosome"/>
</dbReference>
<evidence type="ECO:0000313" key="3">
    <source>
        <dbReference type="EMBL" id="WNG50497.1"/>
    </source>
</evidence>
<dbReference type="Pfam" id="PF19976">
    <property type="entry name" value="GAAD"/>
    <property type="match status" value="1"/>
</dbReference>
<dbReference type="EMBL" id="CP043494">
    <property type="protein sequence ID" value="WNG50497.1"/>
    <property type="molecule type" value="Genomic_DNA"/>
</dbReference>
<gene>
    <name evidence="3" type="ORF">F0U60_44975</name>
</gene>
<dbReference type="PANTHER" id="PTHR31302">
    <property type="entry name" value="TRANSMEMBRANE PROTEIN WITH METALLOPHOSPHOESTERASE DOMAIN-RELATED"/>
    <property type="match status" value="1"/>
</dbReference>
<feature type="domain" description="GTPase-associated adaptor" evidence="2">
    <location>
        <begin position="373"/>
        <end position="432"/>
    </location>
</feature>
<dbReference type="InterPro" id="IPR051158">
    <property type="entry name" value="Metallophosphoesterase_sf"/>
</dbReference>
<dbReference type="InterPro" id="IPR029052">
    <property type="entry name" value="Metallo-depent_PP-like"/>
</dbReference>
<organism evidence="3 4">
    <name type="scientific">Archangium minus</name>
    <dbReference type="NCBI Taxonomy" id="83450"/>
    <lineage>
        <taxon>Bacteria</taxon>
        <taxon>Pseudomonadati</taxon>
        <taxon>Myxococcota</taxon>
        <taxon>Myxococcia</taxon>
        <taxon>Myxococcales</taxon>
        <taxon>Cystobacterineae</taxon>
        <taxon>Archangiaceae</taxon>
        <taxon>Archangium</taxon>
    </lineage>
</organism>
<name>A0ABY9X513_9BACT</name>
<reference evidence="3 4" key="1">
    <citation type="submission" date="2019-08" db="EMBL/GenBank/DDBJ databases">
        <title>Archangium and Cystobacter genomes.</title>
        <authorList>
            <person name="Chen I.-C.K."/>
            <person name="Wielgoss S."/>
        </authorList>
    </citation>
    <scope>NUCLEOTIDE SEQUENCE [LARGE SCALE GENOMIC DNA]</scope>
    <source>
        <strain evidence="3 4">Cbm 6</strain>
    </source>
</reference>
<sequence>MLILHISDIHFRHPVCNSSIDPDRPYRTHLLRDARERAKKLGPVGAILVTGDIAFQGAAAEYDAAFTWLRELANACGCPLERVFVVPGNHDVDRSVIRSNASVRNVQHAIANTQPHRRERELFEQFQDASAGRALLAPLAAYNDFAARFNCQVYPPDHLFWHQDLPLDGRTVLRLYGLTSTLLSGIGGKDDTRLSLYLSPLQTVLDPADGVVNVVMSHHPPDWFMDQDEVDDAIRGRAAIHLFGHKHRQRCFRDESYVRFSAGAVNPERQEPGWEPGYNLIQVLTGEAGGQRYIDVEAHLLAWQTNPDMFRPKMVSQTEAIFRHRLPVHGDFAHTPPPISSIGSAASTEAVMLTATAEPRAVDMETAMSDERTRNLVLRFWSLASSQRREIAIRLGLIDQEELRLPEPERYGRALLRARERLLLDRVAEEIERMEKH</sequence>
<protein>
    <submittedName>
        <fullName evidence="3">Metallophosphoesterase</fullName>
    </submittedName>
</protein>
<dbReference type="InterPro" id="IPR045533">
    <property type="entry name" value="GAAD"/>
</dbReference>
<dbReference type="InterPro" id="IPR004843">
    <property type="entry name" value="Calcineurin-like_PHP"/>
</dbReference>
<keyword evidence="4" id="KW-1185">Reference proteome</keyword>
<accession>A0ABY9X513</accession>
<feature type="domain" description="Calcineurin-like phosphoesterase" evidence="1">
    <location>
        <begin position="1"/>
        <end position="248"/>
    </location>
</feature>
<proteinExistence type="predicted"/>
<evidence type="ECO:0000259" key="1">
    <source>
        <dbReference type="Pfam" id="PF00149"/>
    </source>
</evidence>
<dbReference type="Pfam" id="PF00149">
    <property type="entry name" value="Metallophos"/>
    <property type="match status" value="1"/>
</dbReference>
<dbReference type="PANTHER" id="PTHR31302:SF0">
    <property type="entry name" value="TRANSMEMBRANE PROTEIN WITH METALLOPHOSPHOESTERASE DOMAIN"/>
    <property type="match status" value="1"/>
</dbReference>
<evidence type="ECO:0000313" key="4">
    <source>
        <dbReference type="Proteomes" id="UP001611383"/>
    </source>
</evidence>
<dbReference type="Gene3D" id="3.60.21.10">
    <property type="match status" value="1"/>
</dbReference>
<dbReference type="RefSeq" id="WP_395809639.1">
    <property type="nucleotide sequence ID" value="NZ_CP043494.1"/>
</dbReference>
<evidence type="ECO:0000259" key="2">
    <source>
        <dbReference type="Pfam" id="PF19976"/>
    </source>
</evidence>
<dbReference type="SUPFAM" id="SSF56300">
    <property type="entry name" value="Metallo-dependent phosphatases"/>
    <property type="match status" value="1"/>
</dbReference>